<dbReference type="PATRIC" id="fig|1473.5.peg.3482"/>
<dbReference type="Pfam" id="PF18967">
    <property type="entry name" value="PycTM"/>
    <property type="match status" value="1"/>
</dbReference>
<feature type="transmembrane region" description="Helical" evidence="8">
    <location>
        <begin position="137"/>
        <end position="156"/>
    </location>
</feature>
<dbReference type="GO" id="GO:0000166">
    <property type="term" value="F:nucleotide binding"/>
    <property type="evidence" value="ECO:0007669"/>
    <property type="project" value="UniProtKB-KW"/>
</dbReference>
<gene>
    <name evidence="10" type="ORF">AFK71_02840</name>
</gene>
<keyword evidence="7 8" id="KW-0472">Membrane</keyword>
<dbReference type="AlphaFoldDB" id="A0A0L0QT65"/>
<protein>
    <recommendedName>
        <fullName evidence="9">Pycsar effector protein domain-containing protein</fullName>
    </recommendedName>
</protein>
<sequence length="158" mass="18278">MEKVDFAKHHNSYLNDYIKFADAKALAIITINGLIIRILFNYLTNNLVETKYFFTLISCILLLIAIFFAVLVVYPRTSAKNSKGLIFWENVSSMDKEQYLTEVMQIKEEDLLEKVIEQNYFLSKTATMKYKVLRKGFWFSGIGYIGLIIAGLFWVFGG</sequence>
<dbReference type="Proteomes" id="UP000036780">
    <property type="component" value="Unassembled WGS sequence"/>
</dbReference>
<evidence type="ECO:0000256" key="2">
    <source>
        <dbReference type="ARBA" id="ARBA00022475"/>
    </source>
</evidence>
<keyword evidence="2" id="KW-1003">Cell membrane</keyword>
<dbReference type="GeneID" id="66869476"/>
<keyword evidence="3 8" id="KW-0812">Transmembrane</keyword>
<evidence type="ECO:0000256" key="1">
    <source>
        <dbReference type="ARBA" id="ARBA00004236"/>
    </source>
</evidence>
<proteinExistence type="predicted"/>
<evidence type="ECO:0000256" key="7">
    <source>
        <dbReference type="ARBA" id="ARBA00023136"/>
    </source>
</evidence>
<accession>A0A0L0QT65</accession>
<name>A0A0L0QT65_VIRPA</name>
<evidence type="ECO:0000256" key="3">
    <source>
        <dbReference type="ARBA" id="ARBA00022692"/>
    </source>
</evidence>
<dbReference type="EMBL" id="LGTO01000004">
    <property type="protein sequence ID" value="KNE21776.1"/>
    <property type="molecule type" value="Genomic_DNA"/>
</dbReference>
<comment type="caution">
    <text evidence="10">The sequence shown here is derived from an EMBL/GenBank/DDBJ whole genome shotgun (WGS) entry which is preliminary data.</text>
</comment>
<dbReference type="OrthoDB" id="2970722at2"/>
<feature type="domain" description="Pycsar effector protein" evidence="9">
    <location>
        <begin position="7"/>
        <end position="154"/>
    </location>
</feature>
<keyword evidence="5 8" id="KW-1133">Transmembrane helix</keyword>
<evidence type="ECO:0000259" key="9">
    <source>
        <dbReference type="Pfam" id="PF18967"/>
    </source>
</evidence>
<keyword evidence="11" id="KW-1185">Reference proteome</keyword>
<evidence type="ECO:0000313" key="10">
    <source>
        <dbReference type="EMBL" id="KNE21776.1"/>
    </source>
</evidence>
<keyword evidence="4" id="KW-0547">Nucleotide-binding</keyword>
<dbReference type="GO" id="GO:0005886">
    <property type="term" value="C:plasma membrane"/>
    <property type="evidence" value="ECO:0007669"/>
    <property type="project" value="UniProtKB-SubCell"/>
</dbReference>
<comment type="subcellular location">
    <subcellularLocation>
        <location evidence="1">Cell membrane</location>
    </subcellularLocation>
</comment>
<evidence type="ECO:0000256" key="5">
    <source>
        <dbReference type="ARBA" id="ARBA00022989"/>
    </source>
</evidence>
<feature type="transmembrane region" description="Helical" evidence="8">
    <location>
        <begin position="21"/>
        <end position="40"/>
    </location>
</feature>
<keyword evidence="6" id="KW-0051">Antiviral defense</keyword>
<organism evidence="10 11">
    <name type="scientific">Virgibacillus pantothenticus</name>
    <dbReference type="NCBI Taxonomy" id="1473"/>
    <lineage>
        <taxon>Bacteria</taxon>
        <taxon>Bacillati</taxon>
        <taxon>Bacillota</taxon>
        <taxon>Bacilli</taxon>
        <taxon>Bacillales</taxon>
        <taxon>Bacillaceae</taxon>
        <taxon>Virgibacillus</taxon>
    </lineage>
</organism>
<evidence type="ECO:0000256" key="6">
    <source>
        <dbReference type="ARBA" id="ARBA00023118"/>
    </source>
</evidence>
<reference evidence="11" key="1">
    <citation type="submission" date="2015-07" db="EMBL/GenBank/DDBJ databases">
        <title>Fjat-10053 dsm26.</title>
        <authorList>
            <person name="Liu B."/>
            <person name="Wang J."/>
            <person name="Zhu Y."/>
            <person name="Liu G."/>
            <person name="Chen Q."/>
            <person name="Chen Z."/>
            <person name="Lan J."/>
            <person name="Che J."/>
            <person name="Ge C."/>
            <person name="Shi H."/>
            <person name="Pan Z."/>
            <person name="Liu X."/>
        </authorList>
    </citation>
    <scope>NUCLEOTIDE SEQUENCE [LARGE SCALE GENOMIC DNA]</scope>
    <source>
        <strain evidence="11">DSM 26</strain>
    </source>
</reference>
<evidence type="ECO:0000313" key="11">
    <source>
        <dbReference type="Proteomes" id="UP000036780"/>
    </source>
</evidence>
<dbReference type="InterPro" id="IPR043760">
    <property type="entry name" value="PycTM_dom"/>
</dbReference>
<evidence type="ECO:0000256" key="8">
    <source>
        <dbReference type="SAM" id="Phobius"/>
    </source>
</evidence>
<evidence type="ECO:0000256" key="4">
    <source>
        <dbReference type="ARBA" id="ARBA00022741"/>
    </source>
</evidence>
<feature type="transmembrane region" description="Helical" evidence="8">
    <location>
        <begin position="52"/>
        <end position="74"/>
    </location>
</feature>
<dbReference type="GO" id="GO:0051607">
    <property type="term" value="P:defense response to virus"/>
    <property type="evidence" value="ECO:0007669"/>
    <property type="project" value="UniProtKB-KW"/>
</dbReference>
<dbReference type="RefSeq" id="WP_050350047.1">
    <property type="nucleotide sequence ID" value="NZ_CP073011.1"/>
</dbReference>